<name>A0A9W6Y532_9STRA</name>
<protein>
    <submittedName>
        <fullName evidence="1">Unnamed protein product</fullName>
    </submittedName>
</protein>
<dbReference type="EMBL" id="BSXT01003891">
    <property type="protein sequence ID" value="GMF56018.1"/>
    <property type="molecule type" value="Genomic_DNA"/>
</dbReference>
<organism evidence="1 2">
    <name type="scientific">Phytophthora fragariaefolia</name>
    <dbReference type="NCBI Taxonomy" id="1490495"/>
    <lineage>
        <taxon>Eukaryota</taxon>
        <taxon>Sar</taxon>
        <taxon>Stramenopiles</taxon>
        <taxon>Oomycota</taxon>
        <taxon>Peronosporomycetes</taxon>
        <taxon>Peronosporales</taxon>
        <taxon>Peronosporaceae</taxon>
        <taxon>Phytophthora</taxon>
    </lineage>
</organism>
<sequence length="191" mass="21598">MPSTAAQVIDRLNRQWDDEATNLVTSHEYFGVVSRHVEDEVSDSILQSWLRRGRKPSISGEGCRFHHADCPEAFRHMSKHSIDFNIGVSTLEKLVRRVITTIEPVLYMYSQLVKPIKMSGQVESGNTFANYPRALYATDVKYQPVYRPSGRYAEQKVYFSAMHKLYGFKIEGSVAPPGLAVDVSDLDPAQT</sequence>
<reference evidence="1" key="1">
    <citation type="submission" date="2023-04" db="EMBL/GenBank/DDBJ databases">
        <title>Phytophthora fragariaefolia NBRC 109709.</title>
        <authorList>
            <person name="Ichikawa N."/>
            <person name="Sato H."/>
            <person name="Tonouchi N."/>
        </authorList>
    </citation>
    <scope>NUCLEOTIDE SEQUENCE</scope>
    <source>
        <strain evidence="1">NBRC 109709</strain>
    </source>
</reference>
<evidence type="ECO:0000313" key="2">
    <source>
        <dbReference type="Proteomes" id="UP001165121"/>
    </source>
</evidence>
<evidence type="ECO:0000313" key="1">
    <source>
        <dbReference type="EMBL" id="GMF56018.1"/>
    </source>
</evidence>
<gene>
    <name evidence="1" type="ORF">Pfra01_002369700</name>
</gene>
<dbReference type="OrthoDB" id="166451at2759"/>
<accession>A0A9W6Y532</accession>
<dbReference type="Proteomes" id="UP001165121">
    <property type="component" value="Unassembled WGS sequence"/>
</dbReference>
<keyword evidence="2" id="KW-1185">Reference proteome</keyword>
<proteinExistence type="predicted"/>
<comment type="caution">
    <text evidence="1">The sequence shown here is derived from an EMBL/GenBank/DDBJ whole genome shotgun (WGS) entry which is preliminary data.</text>
</comment>
<dbReference type="AlphaFoldDB" id="A0A9W6Y532"/>